<evidence type="ECO:0000256" key="1">
    <source>
        <dbReference type="ARBA" id="ARBA00023015"/>
    </source>
</evidence>
<sequence length="490" mass="56148">MALHSADQDNELLFAHSHQVEAKREVPHSSLQSPFEILNRYRSQLSHFRGGELGQSSEVEHLGMERTNRASPETDVVTAVNIVRMAEMELSQTGDFTNLAKAFGFDSRVVHRHADHLKCVLWLLDAAEKYSNRQYDLAEKSVSFVVMDSHGDHPIERVVACFARDLRERIYKERGMIDLEREVVHVDLEEALNDLKSSIHLCEQKLPICQITHFTGIQTIVDTVASAERIHFIDIGRKLGSHWILLIDALANRKDCRLEQLKITAVCTREDNVDEAGKLLSSLAESMNFPLVFKMLHSEMYELEINRVEVEAGEVVVLHLDLCLIYLSPCKKNVECLLRELKKLNPHVMVVNDVEADACGSTFLDRFKEALFICSAMFDSQEKCLERGSRFREVLEKLYFQEIISSGVLGEDDEGFRQCRKIDFWREYFSKFDIVETELSQSSMYQASLMIRDSPCWSSCTLSMNGKSLLIGWNGIPLRFVSAWKFQNDD</sequence>
<dbReference type="EMBL" id="SDAM02000081">
    <property type="protein sequence ID" value="KAH6831865.1"/>
    <property type="molecule type" value="Genomic_DNA"/>
</dbReference>
<evidence type="ECO:0008006" key="6">
    <source>
        <dbReference type="Google" id="ProtNLM"/>
    </source>
</evidence>
<accession>A0AAD4PAE1</accession>
<feature type="region of interest" description="Leucine repeat II (LRII)" evidence="3">
    <location>
        <begin position="275"/>
        <end position="307"/>
    </location>
</feature>
<evidence type="ECO:0000256" key="2">
    <source>
        <dbReference type="ARBA" id="ARBA00023163"/>
    </source>
</evidence>
<evidence type="ECO:0000313" key="5">
    <source>
        <dbReference type="Proteomes" id="UP001190926"/>
    </source>
</evidence>
<evidence type="ECO:0000256" key="3">
    <source>
        <dbReference type="PROSITE-ProRule" id="PRU01191"/>
    </source>
</evidence>
<dbReference type="Pfam" id="PF03514">
    <property type="entry name" value="GRAS"/>
    <property type="match status" value="1"/>
</dbReference>
<dbReference type="AlphaFoldDB" id="A0AAD4PAE1"/>
<protein>
    <recommendedName>
        <fullName evidence="6">DELLA protein RGL1</fullName>
    </recommendedName>
</protein>
<evidence type="ECO:0000313" key="4">
    <source>
        <dbReference type="EMBL" id="KAH6831865.1"/>
    </source>
</evidence>
<comment type="similarity">
    <text evidence="3">Belongs to the GRAS family.</text>
</comment>
<dbReference type="PROSITE" id="PS50985">
    <property type="entry name" value="GRAS"/>
    <property type="match status" value="1"/>
</dbReference>
<gene>
    <name evidence="4" type="ORF">C2S53_008358</name>
</gene>
<proteinExistence type="inferred from homology"/>
<dbReference type="InterPro" id="IPR005202">
    <property type="entry name" value="TF_GRAS"/>
</dbReference>
<keyword evidence="1" id="KW-0805">Transcription regulation</keyword>
<comment type="caution">
    <text evidence="3">Lacks conserved residue(s) required for the propagation of feature annotation.</text>
</comment>
<comment type="caution">
    <text evidence="4">The sequence shown here is derived from an EMBL/GenBank/DDBJ whole genome shotgun (WGS) entry which is preliminary data.</text>
</comment>
<organism evidence="4 5">
    <name type="scientific">Perilla frutescens var. hirtella</name>
    <name type="common">Perilla citriodora</name>
    <name type="synonym">Perilla setoyensis</name>
    <dbReference type="NCBI Taxonomy" id="608512"/>
    <lineage>
        <taxon>Eukaryota</taxon>
        <taxon>Viridiplantae</taxon>
        <taxon>Streptophyta</taxon>
        <taxon>Embryophyta</taxon>
        <taxon>Tracheophyta</taxon>
        <taxon>Spermatophyta</taxon>
        <taxon>Magnoliopsida</taxon>
        <taxon>eudicotyledons</taxon>
        <taxon>Gunneridae</taxon>
        <taxon>Pentapetalae</taxon>
        <taxon>asterids</taxon>
        <taxon>lamiids</taxon>
        <taxon>Lamiales</taxon>
        <taxon>Lamiaceae</taxon>
        <taxon>Nepetoideae</taxon>
        <taxon>Elsholtzieae</taxon>
        <taxon>Perilla</taxon>
    </lineage>
</organism>
<keyword evidence="2" id="KW-0804">Transcription</keyword>
<name>A0AAD4PAE1_PERFH</name>
<feature type="region of interest" description="SAW" evidence="3">
    <location>
        <begin position="409"/>
        <end position="485"/>
    </location>
</feature>
<reference evidence="4 5" key="1">
    <citation type="journal article" date="2021" name="Nat. Commun.">
        <title>Incipient diploidization of the medicinal plant Perilla within 10,000 years.</title>
        <authorList>
            <person name="Zhang Y."/>
            <person name="Shen Q."/>
            <person name="Leng L."/>
            <person name="Zhang D."/>
            <person name="Chen S."/>
            <person name="Shi Y."/>
            <person name="Ning Z."/>
            <person name="Chen S."/>
        </authorList>
    </citation>
    <scope>NUCLEOTIDE SEQUENCE [LARGE SCALE GENOMIC DNA]</scope>
    <source>
        <strain evidence="5">cv. PC099</strain>
    </source>
</reference>
<dbReference type="Proteomes" id="UP001190926">
    <property type="component" value="Unassembled WGS sequence"/>
</dbReference>
<keyword evidence="5" id="KW-1185">Reference proteome</keyword>
<dbReference type="PANTHER" id="PTHR31636">
    <property type="entry name" value="OSJNBA0084A10.13 PROTEIN-RELATED"/>
    <property type="match status" value="1"/>
</dbReference>